<dbReference type="AlphaFoldDB" id="S7PZR7"/>
<comment type="caution">
    <text evidence="7">Lacks conserved residue(s) required for the propagation of feature annotation.</text>
</comment>
<evidence type="ECO:0000256" key="7">
    <source>
        <dbReference type="RuleBase" id="RU365065"/>
    </source>
</evidence>
<feature type="transmembrane region" description="Helical" evidence="7">
    <location>
        <begin position="156"/>
        <end position="176"/>
    </location>
</feature>
<dbReference type="RefSeq" id="XP_007869045.1">
    <property type="nucleotide sequence ID" value="XM_007870854.1"/>
</dbReference>
<evidence type="ECO:0000313" key="10">
    <source>
        <dbReference type="Proteomes" id="UP000030669"/>
    </source>
</evidence>
<comment type="function">
    <text evidence="7">May be involved in iron transport and iron homeostasis.</text>
</comment>
<dbReference type="PANTHER" id="PTHR11660:SF57">
    <property type="entry name" value="SOLUTE CARRIER FAMILY 40 MEMBER"/>
    <property type="match status" value="1"/>
</dbReference>
<dbReference type="OrthoDB" id="648861at2759"/>
<keyword evidence="6 7" id="KW-0472">Membrane</keyword>
<comment type="similarity">
    <text evidence="2 7">Belongs to the ferroportin (FP) (TC 2.A.100) family. SLC40A subfamily.</text>
</comment>
<feature type="transmembrane region" description="Helical" evidence="7">
    <location>
        <begin position="331"/>
        <end position="351"/>
    </location>
</feature>
<evidence type="ECO:0000256" key="3">
    <source>
        <dbReference type="ARBA" id="ARBA00022448"/>
    </source>
</evidence>
<feature type="transmembrane region" description="Helical" evidence="7">
    <location>
        <begin position="242"/>
        <end position="263"/>
    </location>
</feature>
<feature type="region of interest" description="Disordered" evidence="8">
    <location>
        <begin position="1"/>
        <end position="38"/>
    </location>
</feature>
<dbReference type="OMA" id="VAMGHVM"/>
<keyword evidence="7" id="KW-0406">Ion transport</keyword>
<feature type="transmembrane region" description="Helical" evidence="7">
    <location>
        <begin position="121"/>
        <end position="144"/>
    </location>
</feature>
<dbReference type="Proteomes" id="UP000030669">
    <property type="component" value="Unassembled WGS sequence"/>
</dbReference>
<dbReference type="GO" id="GO:0016020">
    <property type="term" value="C:membrane"/>
    <property type="evidence" value="ECO:0007669"/>
    <property type="project" value="UniProtKB-SubCell"/>
</dbReference>
<dbReference type="SUPFAM" id="SSF103473">
    <property type="entry name" value="MFS general substrate transporter"/>
    <property type="match status" value="1"/>
</dbReference>
<organism evidence="9 10">
    <name type="scientific">Gloeophyllum trabeum (strain ATCC 11539 / FP-39264 / Madison 617)</name>
    <name type="common">Brown rot fungus</name>
    <dbReference type="NCBI Taxonomy" id="670483"/>
    <lineage>
        <taxon>Eukaryota</taxon>
        <taxon>Fungi</taxon>
        <taxon>Dikarya</taxon>
        <taxon>Basidiomycota</taxon>
        <taxon>Agaricomycotina</taxon>
        <taxon>Agaricomycetes</taxon>
        <taxon>Gloeophyllales</taxon>
        <taxon>Gloeophyllaceae</taxon>
        <taxon>Gloeophyllum</taxon>
    </lineage>
</organism>
<dbReference type="GeneID" id="19308927"/>
<keyword evidence="10" id="KW-1185">Reference proteome</keyword>
<keyword evidence="4 7" id="KW-0812">Transmembrane</keyword>
<dbReference type="GO" id="GO:0005381">
    <property type="term" value="F:iron ion transmembrane transporter activity"/>
    <property type="evidence" value="ECO:0007669"/>
    <property type="project" value="UniProtKB-UniRule"/>
</dbReference>
<keyword evidence="5 7" id="KW-1133">Transmembrane helix</keyword>
<evidence type="ECO:0000256" key="6">
    <source>
        <dbReference type="ARBA" id="ARBA00023136"/>
    </source>
</evidence>
<feature type="region of interest" description="Disordered" evidence="8">
    <location>
        <begin position="274"/>
        <end position="300"/>
    </location>
</feature>
<proteinExistence type="inferred from homology"/>
<sequence length="537" mass="59296">MAPAQSDMGLNELRPVESSQPEGLTVGPSDRLSRSTHEEGASQAGQAYRINNLGLWSLGAQHLSSTWGDRAAEFAFYLYLIEIFKTTLVPASLFGFFTTGICILTSGWIGSLVDRLPKLVFVRWTIALQKISATAAYACFLTLFLTDLGDSAVQGIHVPTLTWVLFAIITLLGCVLKVSTVGISVAIERDWATCIAEGHDSRLTTVNTVLRRIDLICKLVAPLFVSLLTAAASYAFSAAFLLGFGLVTTVFELIWIQIVYRWFPVLEREQQRKDAGRRDAEQTSSGSSRRSGSSQGPYRKPLTWSRATRWFIAQASDWNEFTRHPVFGSSLSISLLYLTVLSFDGTLLSWLKTHDFSDPFVAGMRSICVLAGLFGTFLAPFLEKKVGLVRAGNWALWSQVVALVPVLLSFYVGAPRDGTRSSNWNAAMLFGGLALSRIGLWAFDLCQLKELQVSLADHPRRNALTGLQYALQNIADLMKYVLTLILSRPSQFRWAALVSFISVLAGAMSYMAFVRRMRGHIIHKEWLEALLGKAKAG</sequence>
<feature type="transmembrane region" description="Helical" evidence="7">
    <location>
        <begin position="88"/>
        <end position="109"/>
    </location>
</feature>
<evidence type="ECO:0000256" key="8">
    <source>
        <dbReference type="SAM" id="MobiDB-lite"/>
    </source>
</evidence>
<feature type="transmembrane region" description="Helical" evidence="7">
    <location>
        <begin position="363"/>
        <end position="382"/>
    </location>
</feature>
<dbReference type="HOGENOM" id="CLU_020370_5_0_1"/>
<evidence type="ECO:0000256" key="5">
    <source>
        <dbReference type="ARBA" id="ARBA00022989"/>
    </source>
</evidence>
<keyword evidence="3 7" id="KW-0813">Transport</keyword>
<feature type="transmembrane region" description="Helical" evidence="7">
    <location>
        <begin position="394"/>
        <end position="414"/>
    </location>
</feature>
<dbReference type="EMBL" id="KB469307">
    <property type="protein sequence ID" value="EPQ52787.1"/>
    <property type="molecule type" value="Genomic_DNA"/>
</dbReference>
<accession>S7PZR7</accession>
<gene>
    <name evidence="9" type="ORF">GLOTRDRAFT_79978</name>
</gene>
<evidence type="ECO:0000256" key="4">
    <source>
        <dbReference type="ARBA" id="ARBA00022692"/>
    </source>
</evidence>
<dbReference type="eggNOG" id="KOG2601">
    <property type="taxonomic scope" value="Eukaryota"/>
</dbReference>
<feature type="transmembrane region" description="Helical" evidence="7">
    <location>
        <begin position="215"/>
        <end position="236"/>
    </location>
</feature>
<dbReference type="PANTHER" id="PTHR11660">
    <property type="entry name" value="SOLUTE CARRIER FAMILY 40 MEMBER"/>
    <property type="match status" value="1"/>
</dbReference>
<reference evidence="9 10" key="1">
    <citation type="journal article" date="2012" name="Science">
        <title>The Paleozoic origin of enzymatic lignin decomposition reconstructed from 31 fungal genomes.</title>
        <authorList>
            <person name="Floudas D."/>
            <person name="Binder M."/>
            <person name="Riley R."/>
            <person name="Barry K."/>
            <person name="Blanchette R.A."/>
            <person name="Henrissat B."/>
            <person name="Martinez A.T."/>
            <person name="Otillar R."/>
            <person name="Spatafora J.W."/>
            <person name="Yadav J.S."/>
            <person name="Aerts A."/>
            <person name="Benoit I."/>
            <person name="Boyd A."/>
            <person name="Carlson A."/>
            <person name="Copeland A."/>
            <person name="Coutinho P.M."/>
            <person name="de Vries R.P."/>
            <person name="Ferreira P."/>
            <person name="Findley K."/>
            <person name="Foster B."/>
            <person name="Gaskell J."/>
            <person name="Glotzer D."/>
            <person name="Gorecki P."/>
            <person name="Heitman J."/>
            <person name="Hesse C."/>
            <person name="Hori C."/>
            <person name="Igarashi K."/>
            <person name="Jurgens J.A."/>
            <person name="Kallen N."/>
            <person name="Kersten P."/>
            <person name="Kohler A."/>
            <person name="Kuees U."/>
            <person name="Kumar T.K.A."/>
            <person name="Kuo A."/>
            <person name="LaButti K."/>
            <person name="Larrondo L.F."/>
            <person name="Lindquist E."/>
            <person name="Ling A."/>
            <person name="Lombard V."/>
            <person name="Lucas S."/>
            <person name="Lundell T."/>
            <person name="Martin R."/>
            <person name="McLaughlin D.J."/>
            <person name="Morgenstern I."/>
            <person name="Morin E."/>
            <person name="Murat C."/>
            <person name="Nagy L.G."/>
            <person name="Nolan M."/>
            <person name="Ohm R.A."/>
            <person name="Patyshakuliyeva A."/>
            <person name="Rokas A."/>
            <person name="Ruiz-Duenas F.J."/>
            <person name="Sabat G."/>
            <person name="Salamov A."/>
            <person name="Samejima M."/>
            <person name="Schmutz J."/>
            <person name="Slot J.C."/>
            <person name="St John F."/>
            <person name="Stenlid J."/>
            <person name="Sun H."/>
            <person name="Sun S."/>
            <person name="Syed K."/>
            <person name="Tsang A."/>
            <person name="Wiebenga A."/>
            <person name="Young D."/>
            <person name="Pisabarro A."/>
            <person name="Eastwood D.C."/>
            <person name="Martin F."/>
            <person name="Cullen D."/>
            <person name="Grigoriev I.V."/>
            <person name="Hibbett D.S."/>
        </authorList>
    </citation>
    <scope>NUCLEOTIDE SEQUENCE [LARGE SCALE GENOMIC DNA]</scope>
    <source>
        <strain evidence="9 10">ATCC 11539</strain>
    </source>
</reference>
<comment type="subcellular location">
    <subcellularLocation>
        <location evidence="1 7">Membrane</location>
        <topology evidence="1 7">Multi-pass membrane protein</topology>
    </subcellularLocation>
</comment>
<feature type="transmembrane region" description="Helical" evidence="7">
    <location>
        <begin position="492"/>
        <end position="514"/>
    </location>
</feature>
<evidence type="ECO:0000256" key="2">
    <source>
        <dbReference type="ARBA" id="ARBA00006279"/>
    </source>
</evidence>
<dbReference type="Pfam" id="PF06963">
    <property type="entry name" value="FPN1"/>
    <property type="match status" value="1"/>
</dbReference>
<dbReference type="KEGG" id="gtr:GLOTRDRAFT_79978"/>
<dbReference type="InterPro" id="IPR009716">
    <property type="entry name" value="Ferroportin-1"/>
</dbReference>
<dbReference type="InterPro" id="IPR036259">
    <property type="entry name" value="MFS_trans_sf"/>
</dbReference>
<name>S7PZR7_GLOTA</name>
<protein>
    <recommendedName>
        <fullName evidence="7">Solute carrier family 40 member</fullName>
    </recommendedName>
</protein>
<evidence type="ECO:0000313" key="9">
    <source>
        <dbReference type="EMBL" id="EPQ52787.1"/>
    </source>
</evidence>
<evidence type="ECO:0000256" key="1">
    <source>
        <dbReference type="ARBA" id="ARBA00004141"/>
    </source>
</evidence>
<feature type="compositionally biased region" description="Low complexity" evidence="8">
    <location>
        <begin position="284"/>
        <end position="294"/>
    </location>
</feature>